<protein>
    <recommendedName>
        <fullName evidence="4">RRM domain-containing protein</fullName>
    </recommendedName>
</protein>
<gene>
    <name evidence="2" type="ORF">MA16_Dca008761</name>
</gene>
<dbReference type="Pfam" id="PF25015">
    <property type="entry name" value="RBD_AKAP-17A"/>
    <property type="match status" value="1"/>
</dbReference>
<proteinExistence type="predicted"/>
<reference evidence="2 3" key="1">
    <citation type="journal article" date="2016" name="Sci. Rep.">
        <title>The Dendrobium catenatum Lindl. genome sequence provides insights into polysaccharide synthase, floral development and adaptive evolution.</title>
        <authorList>
            <person name="Zhang G.Q."/>
            <person name="Xu Q."/>
            <person name="Bian C."/>
            <person name="Tsai W.C."/>
            <person name="Yeh C.M."/>
            <person name="Liu K.W."/>
            <person name="Yoshida K."/>
            <person name="Zhang L.S."/>
            <person name="Chang S.B."/>
            <person name="Chen F."/>
            <person name="Shi Y."/>
            <person name="Su Y.Y."/>
            <person name="Zhang Y.Q."/>
            <person name="Chen L.J."/>
            <person name="Yin Y."/>
            <person name="Lin M."/>
            <person name="Huang H."/>
            <person name="Deng H."/>
            <person name="Wang Z.W."/>
            <person name="Zhu S.L."/>
            <person name="Zhao X."/>
            <person name="Deng C."/>
            <person name="Niu S.C."/>
            <person name="Huang J."/>
            <person name="Wang M."/>
            <person name="Liu G.H."/>
            <person name="Yang H.J."/>
            <person name="Xiao X.J."/>
            <person name="Hsiao Y.Y."/>
            <person name="Wu W.L."/>
            <person name="Chen Y.Y."/>
            <person name="Mitsuda N."/>
            <person name="Ohme-Takagi M."/>
            <person name="Luo Y.B."/>
            <person name="Van de Peer Y."/>
            <person name="Liu Z.J."/>
        </authorList>
    </citation>
    <scope>NUCLEOTIDE SEQUENCE [LARGE SCALE GENOMIC DNA]</scope>
    <source>
        <tissue evidence="2">The whole plant</tissue>
    </source>
</reference>
<dbReference type="PANTHER" id="PTHR12484">
    <property type="entry name" value="B-LYMPHOCYTE ANTIGEN-RELATED"/>
    <property type="match status" value="1"/>
</dbReference>
<feature type="compositionally biased region" description="Basic and acidic residues" evidence="1">
    <location>
        <begin position="375"/>
        <end position="388"/>
    </location>
</feature>
<evidence type="ECO:0000313" key="2">
    <source>
        <dbReference type="EMBL" id="PKU70644.1"/>
    </source>
</evidence>
<reference evidence="2 3" key="2">
    <citation type="journal article" date="2017" name="Nature">
        <title>The Apostasia genome and the evolution of orchids.</title>
        <authorList>
            <person name="Zhang G.Q."/>
            <person name="Liu K.W."/>
            <person name="Li Z."/>
            <person name="Lohaus R."/>
            <person name="Hsiao Y.Y."/>
            <person name="Niu S.C."/>
            <person name="Wang J.Y."/>
            <person name="Lin Y.C."/>
            <person name="Xu Q."/>
            <person name="Chen L.J."/>
            <person name="Yoshida K."/>
            <person name="Fujiwara S."/>
            <person name="Wang Z.W."/>
            <person name="Zhang Y.Q."/>
            <person name="Mitsuda N."/>
            <person name="Wang M."/>
            <person name="Liu G.H."/>
            <person name="Pecoraro L."/>
            <person name="Huang H.X."/>
            <person name="Xiao X.J."/>
            <person name="Lin M."/>
            <person name="Wu X.Y."/>
            <person name="Wu W.L."/>
            <person name="Chen Y.Y."/>
            <person name="Chang S.B."/>
            <person name="Sakamoto S."/>
            <person name="Ohme-Takagi M."/>
            <person name="Yagi M."/>
            <person name="Zeng S.J."/>
            <person name="Shen C.Y."/>
            <person name="Yeh C.M."/>
            <person name="Luo Y.B."/>
            <person name="Tsai W.C."/>
            <person name="Van de Peer Y."/>
            <person name="Liu Z.J."/>
        </authorList>
    </citation>
    <scope>NUCLEOTIDE SEQUENCE [LARGE SCALE GENOMIC DNA]</scope>
    <source>
        <tissue evidence="2">The whole plant</tissue>
    </source>
</reference>
<feature type="region of interest" description="Disordered" evidence="1">
    <location>
        <begin position="371"/>
        <end position="403"/>
    </location>
</feature>
<name>A0A2I0W4Q6_9ASPA</name>
<dbReference type="PANTHER" id="PTHR12484:SF4">
    <property type="entry name" value="A-KINASE ANCHOR PROTEIN 17A"/>
    <property type="match status" value="1"/>
</dbReference>
<dbReference type="Proteomes" id="UP000233837">
    <property type="component" value="Unassembled WGS sequence"/>
</dbReference>
<dbReference type="InterPro" id="IPR056852">
    <property type="entry name" value="AK17A/B"/>
</dbReference>
<evidence type="ECO:0000256" key="1">
    <source>
        <dbReference type="SAM" id="MobiDB-lite"/>
    </source>
</evidence>
<accession>A0A2I0W4Q6</accession>
<dbReference type="AlphaFoldDB" id="A0A2I0W4Q6"/>
<evidence type="ECO:0008006" key="4">
    <source>
        <dbReference type="Google" id="ProtNLM"/>
    </source>
</evidence>
<evidence type="ECO:0000313" key="3">
    <source>
        <dbReference type="Proteomes" id="UP000233837"/>
    </source>
</evidence>
<dbReference type="EMBL" id="KZ502926">
    <property type="protein sequence ID" value="PKU70644.1"/>
    <property type="molecule type" value="Genomic_DNA"/>
</dbReference>
<sequence>MEDAASPSSLALAASVAFPPDPSQRCVGFMSIRFPGFTKSVESTTIPNTPEYTQIASQVSGIQLLRRSMNSTGSRRRSLRSLPPTEAIEIGYALSLTSRLKLLLTFFRSDPAVKPIDEWQLKLSLLDFLRSTLSLNVHDEDLVLRKRPDLHKRKRDEPVASGTLCIRDFDFIKHKRRGDDDDDTDEVLEKKFLDWRASFLDRLSGIELNLEGVKFRMTVEVPPSDDYEAMKRLWEDYYASQLLDGRSYSKGVARRPDTIIVQGVPSRWFAEPRVSSKPSMLNTHTIFSVLGKIRNLYIAGGDDTVENAEAIAGNVVPGLQCKVWVQFENYDEFSNAMRALCGRSMQKQGSRLKVNYEVTWDKDIFFRNAPQKPTRGQERIQESSKNVRTEAPSYESKDLQSDHDGARMRRFRVGALNSDTFLNHL</sequence>
<keyword evidence="3" id="KW-1185">Reference proteome</keyword>
<organism evidence="2 3">
    <name type="scientific">Dendrobium catenatum</name>
    <dbReference type="NCBI Taxonomy" id="906689"/>
    <lineage>
        <taxon>Eukaryota</taxon>
        <taxon>Viridiplantae</taxon>
        <taxon>Streptophyta</taxon>
        <taxon>Embryophyta</taxon>
        <taxon>Tracheophyta</taxon>
        <taxon>Spermatophyta</taxon>
        <taxon>Magnoliopsida</taxon>
        <taxon>Liliopsida</taxon>
        <taxon>Asparagales</taxon>
        <taxon>Orchidaceae</taxon>
        <taxon>Epidendroideae</taxon>
        <taxon>Malaxideae</taxon>
        <taxon>Dendrobiinae</taxon>
        <taxon>Dendrobium</taxon>
    </lineage>
</organism>